<evidence type="ECO:0000313" key="3">
    <source>
        <dbReference type="EMBL" id="PKA64392.1"/>
    </source>
</evidence>
<dbReference type="Proteomes" id="UP000236161">
    <property type="component" value="Unassembled WGS sequence"/>
</dbReference>
<protein>
    <submittedName>
        <fullName evidence="3">Uncharacterized protein</fullName>
    </submittedName>
</protein>
<evidence type="ECO:0000313" key="4">
    <source>
        <dbReference type="Proteomes" id="UP000236161"/>
    </source>
</evidence>
<evidence type="ECO:0000256" key="2">
    <source>
        <dbReference type="SAM" id="SignalP"/>
    </source>
</evidence>
<dbReference type="EMBL" id="KZ451905">
    <property type="protein sequence ID" value="PKA64392.1"/>
    <property type="molecule type" value="Genomic_DNA"/>
</dbReference>
<dbReference type="AlphaFoldDB" id="A0A2I0B9C2"/>
<keyword evidence="1" id="KW-1133">Transmembrane helix</keyword>
<feature type="chain" id="PRO_5014122193" evidence="2">
    <location>
        <begin position="26"/>
        <end position="70"/>
    </location>
</feature>
<keyword evidence="2" id="KW-0732">Signal</keyword>
<proteinExistence type="predicted"/>
<keyword evidence="1" id="KW-0472">Membrane</keyword>
<feature type="signal peptide" evidence="2">
    <location>
        <begin position="1"/>
        <end position="25"/>
    </location>
</feature>
<accession>A0A2I0B9C2</accession>
<feature type="transmembrane region" description="Helical" evidence="1">
    <location>
        <begin position="49"/>
        <end position="69"/>
    </location>
</feature>
<evidence type="ECO:0000256" key="1">
    <source>
        <dbReference type="SAM" id="Phobius"/>
    </source>
</evidence>
<sequence length="70" mass="7539">MACKKVVVALLLTIMLSVLSNLSEARKCVGGTCDSDGCDCWKWKDSGEKTVYLSALISTAIEIITLLILC</sequence>
<gene>
    <name evidence="3" type="ORF">AXF42_Ash009614</name>
</gene>
<organism evidence="3 4">
    <name type="scientific">Apostasia shenzhenica</name>
    <dbReference type="NCBI Taxonomy" id="1088818"/>
    <lineage>
        <taxon>Eukaryota</taxon>
        <taxon>Viridiplantae</taxon>
        <taxon>Streptophyta</taxon>
        <taxon>Embryophyta</taxon>
        <taxon>Tracheophyta</taxon>
        <taxon>Spermatophyta</taxon>
        <taxon>Magnoliopsida</taxon>
        <taxon>Liliopsida</taxon>
        <taxon>Asparagales</taxon>
        <taxon>Orchidaceae</taxon>
        <taxon>Apostasioideae</taxon>
        <taxon>Apostasia</taxon>
    </lineage>
</organism>
<keyword evidence="1" id="KW-0812">Transmembrane</keyword>
<name>A0A2I0B9C2_9ASPA</name>
<reference evidence="3 4" key="1">
    <citation type="journal article" date="2017" name="Nature">
        <title>The Apostasia genome and the evolution of orchids.</title>
        <authorList>
            <person name="Zhang G.Q."/>
            <person name="Liu K.W."/>
            <person name="Li Z."/>
            <person name="Lohaus R."/>
            <person name="Hsiao Y.Y."/>
            <person name="Niu S.C."/>
            <person name="Wang J.Y."/>
            <person name="Lin Y.C."/>
            <person name="Xu Q."/>
            <person name="Chen L.J."/>
            <person name="Yoshida K."/>
            <person name="Fujiwara S."/>
            <person name="Wang Z.W."/>
            <person name="Zhang Y.Q."/>
            <person name="Mitsuda N."/>
            <person name="Wang M."/>
            <person name="Liu G.H."/>
            <person name="Pecoraro L."/>
            <person name="Huang H.X."/>
            <person name="Xiao X.J."/>
            <person name="Lin M."/>
            <person name="Wu X.Y."/>
            <person name="Wu W.L."/>
            <person name="Chen Y.Y."/>
            <person name="Chang S.B."/>
            <person name="Sakamoto S."/>
            <person name="Ohme-Takagi M."/>
            <person name="Yagi M."/>
            <person name="Zeng S.J."/>
            <person name="Shen C.Y."/>
            <person name="Yeh C.M."/>
            <person name="Luo Y.B."/>
            <person name="Tsai W.C."/>
            <person name="Van de Peer Y."/>
            <person name="Liu Z.J."/>
        </authorList>
    </citation>
    <scope>NUCLEOTIDE SEQUENCE [LARGE SCALE GENOMIC DNA]</scope>
    <source>
        <strain evidence="4">cv. Shenzhen</strain>
        <tissue evidence="3">Stem</tissue>
    </source>
</reference>
<keyword evidence="4" id="KW-1185">Reference proteome</keyword>